<gene>
    <name evidence="1" type="ORF">PYW08_012990</name>
</gene>
<comment type="caution">
    <text evidence="1">The sequence shown here is derived from an EMBL/GenBank/DDBJ whole genome shotgun (WGS) entry which is preliminary data.</text>
</comment>
<accession>A0ACC2PZ89</accession>
<protein>
    <submittedName>
        <fullName evidence="1">Uncharacterized protein</fullName>
    </submittedName>
</protein>
<evidence type="ECO:0000313" key="2">
    <source>
        <dbReference type="Proteomes" id="UP001231649"/>
    </source>
</evidence>
<evidence type="ECO:0000313" key="1">
    <source>
        <dbReference type="EMBL" id="KAJ8704266.1"/>
    </source>
</evidence>
<keyword evidence="2" id="KW-1185">Reference proteome</keyword>
<reference evidence="1" key="1">
    <citation type="submission" date="2023-03" db="EMBL/GenBank/DDBJ databases">
        <title>Chromosome-level genomes of two armyworms, Mythimna separata and Mythimna loreyi, provide insights into the biosynthesis and reception of sex pheromones.</title>
        <authorList>
            <person name="Zhao H."/>
        </authorList>
    </citation>
    <scope>NUCLEOTIDE SEQUENCE</scope>
    <source>
        <strain evidence="1">BeijingLab</strain>
    </source>
</reference>
<proteinExistence type="predicted"/>
<organism evidence="1 2">
    <name type="scientific">Mythimna loreyi</name>
    <dbReference type="NCBI Taxonomy" id="667449"/>
    <lineage>
        <taxon>Eukaryota</taxon>
        <taxon>Metazoa</taxon>
        <taxon>Ecdysozoa</taxon>
        <taxon>Arthropoda</taxon>
        <taxon>Hexapoda</taxon>
        <taxon>Insecta</taxon>
        <taxon>Pterygota</taxon>
        <taxon>Neoptera</taxon>
        <taxon>Endopterygota</taxon>
        <taxon>Lepidoptera</taxon>
        <taxon>Glossata</taxon>
        <taxon>Ditrysia</taxon>
        <taxon>Noctuoidea</taxon>
        <taxon>Noctuidae</taxon>
        <taxon>Noctuinae</taxon>
        <taxon>Hadenini</taxon>
        <taxon>Mythimna</taxon>
    </lineage>
</organism>
<name>A0ACC2PZ89_9NEOP</name>
<dbReference type="Proteomes" id="UP001231649">
    <property type="component" value="Chromosome 32"/>
</dbReference>
<sequence>MPINHSPPPIAVPTFSNSASSECLAPVSTHDANLHQSLSAPDLSKIPTNITERKKRKFEGKEHGKEDTGPVTLSTFNTFSSVQELRFEDLMEKISSIIVQNTDLKHSVEVMSSKYDEFLGRIASLEAERTDDKKKIQLLEDKLEQLERKSRSTGIEIRNVPKTDGETKEGLCNLVVNMGTSLNIDIESSKIKDIYRIKSKDNSHPIIVDFTTVVAKEKVMSGVKRFNKSKDRAAKLNTSHLKINSPLAPIYVAECLTYRTQKLFYIARAFQRSHGYQFCWTANGVVYLRKKVNDPQIRISSKSDVEKLKCTK</sequence>
<dbReference type="EMBL" id="CM056808">
    <property type="protein sequence ID" value="KAJ8704266.1"/>
    <property type="molecule type" value="Genomic_DNA"/>
</dbReference>